<gene>
    <name evidence="10" type="primary">ygaZ_4</name>
    <name evidence="10" type="ORF">GALL_395770</name>
</gene>
<feature type="transmembrane region" description="Helical" evidence="9">
    <location>
        <begin position="21"/>
        <end position="42"/>
    </location>
</feature>
<feature type="transmembrane region" description="Helical" evidence="9">
    <location>
        <begin position="141"/>
        <end position="165"/>
    </location>
</feature>
<evidence type="ECO:0000256" key="4">
    <source>
        <dbReference type="ARBA" id="ARBA00022475"/>
    </source>
</evidence>
<keyword evidence="6 9" id="KW-1133">Transmembrane helix</keyword>
<dbReference type="InterPro" id="IPR011606">
    <property type="entry name" value="Brnchd-chn_aa_trnsp_permease"/>
</dbReference>
<comment type="caution">
    <text evidence="10">The sequence shown here is derived from an EMBL/GenBank/DDBJ whole genome shotgun (WGS) entry which is preliminary data.</text>
</comment>
<sequence length="311" mass="31997">MSVAHVLPRRRELFAGARDTLPLLLGAAPFGLIFGALAAPSGVPAGGALAMSALVFAGSSQFIALSLLATGTGVGLIVLTTLIVNLRHALYAATLLPHVAELPLRWRVPLAFWLTDETFAVVQQRYAAPLAAGEDPRQRHWYYLGSCLSMYGNWLAWTAAGLWLGHGVPQLQHWGLEFAMAATFTGIVAPRLRERPMLGAALAAGGVALLGRALPYKLGLIAAALAGVVVGVWLEERAARRAALAASPAQPGDGGQQSAAHGRSEAALGRLGPEAPGRSPGAPMRDGASAGPGSPPLGGASQAQPGDGGHY</sequence>
<evidence type="ECO:0000256" key="1">
    <source>
        <dbReference type="ARBA" id="ARBA00004651"/>
    </source>
</evidence>
<evidence type="ECO:0000256" key="8">
    <source>
        <dbReference type="SAM" id="MobiDB-lite"/>
    </source>
</evidence>
<evidence type="ECO:0000256" key="6">
    <source>
        <dbReference type="ARBA" id="ARBA00022989"/>
    </source>
</evidence>
<accession>A0A1J5QMI8</accession>
<evidence type="ECO:0000256" key="2">
    <source>
        <dbReference type="ARBA" id="ARBA00010735"/>
    </source>
</evidence>
<keyword evidence="4" id="KW-1003">Cell membrane</keyword>
<dbReference type="PANTHER" id="PTHR34979">
    <property type="entry name" value="INNER MEMBRANE PROTEIN YGAZ"/>
    <property type="match status" value="1"/>
</dbReference>
<dbReference type="Pfam" id="PF03591">
    <property type="entry name" value="AzlC"/>
    <property type="match status" value="1"/>
</dbReference>
<dbReference type="GO" id="GO:1903785">
    <property type="term" value="P:L-valine transmembrane transport"/>
    <property type="evidence" value="ECO:0007669"/>
    <property type="project" value="TreeGrafter"/>
</dbReference>
<comment type="subcellular location">
    <subcellularLocation>
        <location evidence="1">Cell membrane</location>
        <topology evidence="1">Multi-pass membrane protein</topology>
    </subcellularLocation>
</comment>
<dbReference type="AlphaFoldDB" id="A0A1J5QMI8"/>
<evidence type="ECO:0000313" key="10">
    <source>
        <dbReference type="EMBL" id="OIQ78715.1"/>
    </source>
</evidence>
<protein>
    <submittedName>
        <fullName evidence="10">Inner membrane protein YgaZ</fullName>
    </submittedName>
</protein>
<evidence type="ECO:0000256" key="7">
    <source>
        <dbReference type="ARBA" id="ARBA00023136"/>
    </source>
</evidence>
<dbReference type="PANTHER" id="PTHR34979:SF1">
    <property type="entry name" value="INNER MEMBRANE PROTEIN YGAZ"/>
    <property type="match status" value="1"/>
</dbReference>
<proteinExistence type="inferred from homology"/>
<dbReference type="EMBL" id="MLJW01001349">
    <property type="protein sequence ID" value="OIQ78715.1"/>
    <property type="molecule type" value="Genomic_DNA"/>
</dbReference>
<keyword evidence="7 9" id="KW-0472">Membrane</keyword>
<name>A0A1J5QMI8_9ZZZZ</name>
<feature type="transmembrane region" description="Helical" evidence="9">
    <location>
        <begin position="218"/>
        <end position="234"/>
    </location>
</feature>
<keyword evidence="5 9" id="KW-0812">Transmembrane</keyword>
<keyword evidence="3" id="KW-0813">Transport</keyword>
<evidence type="ECO:0000256" key="3">
    <source>
        <dbReference type="ARBA" id="ARBA00022448"/>
    </source>
</evidence>
<feature type="compositionally biased region" description="Low complexity" evidence="8">
    <location>
        <begin position="287"/>
        <end position="301"/>
    </location>
</feature>
<feature type="transmembrane region" description="Helical" evidence="9">
    <location>
        <begin position="62"/>
        <end position="84"/>
    </location>
</feature>
<comment type="similarity">
    <text evidence="2">Belongs to the AzlC family.</text>
</comment>
<organism evidence="10">
    <name type="scientific">mine drainage metagenome</name>
    <dbReference type="NCBI Taxonomy" id="410659"/>
    <lineage>
        <taxon>unclassified sequences</taxon>
        <taxon>metagenomes</taxon>
        <taxon>ecological metagenomes</taxon>
    </lineage>
</organism>
<evidence type="ECO:0000256" key="9">
    <source>
        <dbReference type="SAM" id="Phobius"/>
    </source>
</evidence>
<reference evidence="10" key="1">
    <citation type="submission" date="2016-10" db="EMBL/GenBank/DDBJ databases">
        <title>Sequence of Gallionella enrichment culture.</title>
        <authorList>
            <person name="Poehlein A."/>
            <person name="Muehling M."/>
            <person name="Daniel R."/>
        </authorList>
    </citation>
    <scope>NUCLEOTIDE SEQUENCE</scope>
</reference>
<evidence type="ECO:0000256" key="5">
    <source>
        <dbReference type="ARBA" id="ARBA00022692"/>
    </source>
</evidence>
<dbReference type="GO" id="GO:0005886">
    <property type="term" value="C:plasma membrane"/>
    <property type="evidence" value="ECO:0007669"/>
    <property type="project" value="UniProtKB-SubCell"/>
</dbReference>
<feature type="region of interest" description="Disordered" evidence="8">
    <location>
        <begin position="245"/>
        <end position="311"/>
    </location>
</feature>